<dbReference type="STRING" id="118967.SAMN02745191_0305"/>
<dbReference type="PANTHER" id="PTHR28139:SF1">
    <property type="entry name" value="UPF0768 PROTEIN YBL029C-A"/>
    <property type="match status" value="1"/>
</dbReference>
<dbReference type="Proteomes" id="UP000243297">
    <property type="component" value="Unassembled WGS sequence"/>
</dbReference>
<protein>
    <submittedName>
        <fullName evidence="1">Uncharacterized protein</fullName>
    </submittedName>
</protein>
<dbReference type="OrthoDB" id="4272428at2"/>
<name>A0A1T4K4I3_9FIRM</name>
<keyword evidence="2" id="KW-1185">Reference proteome</keyword>
<accession>A0A1T4K4I3</accession>
<organism evidence="1 2">
    <name type="scientific">Anaerorhabdus furcosa</name>
    <dbReference type="NCBI Taxonomy" id="118967"/>
    <lineage>
        <taxon>Bacteria</taxon>
        <taxon>Bacillati</taxon>
        <taxon>Bacillota</taxon>
        <taxon>Erysipelotrichia</taxon>
        <taxon>Erysipelotrichales</taxon>
        <taxon>Erysipelotrichaceae</taxon>
        <taxon>Anaerorhabdus</taxon>
    </lineage>
</organism>
<proteinExistence type="predicted"/>
<evidence type="ECO:0000313" key="1">
    <source>
        <dbReference type="EMBL" id="SJZ37344.1"/>
    </source>
</evidence>
<reference evidence="2" key="1">
    <citation type="submission" date="2017-02" db="EMBL/GenBank/DDBJ databases">
        <authorList>
            <person name="Varghese N."/>
            <person name="Submissions S."/>
        </authorList>
    </citation>
    <scope>NUCLEOTIDE SEQUENCE [LARGE SCALE GENOMIC DNA]</scope>
    <source>
        <strain evidence="2">ATCC 25662</strain>
    </source>
</reference>
<dbReference type="PANTHER" id="PTHR28139">
    <property type="entry name" value="UPF0768 PROTEIN YBL029C-A"/>
    <property type="match status" value="1"/>
</dbReference>
<evidence type="ECO:0000313" key="2">
    <source>
        <dbReference type="Proteomes" id="UP000243297"/>
    </source>
</evidence>
<sequence length="82" mass="9409">MFIIFGTKSTKKILGVQKRVRCGRCNNIAPWQVLKITNWFSLFFLPIIPISTKYFEICPICHGANQITYEEAIQSIVSENAE</sequence>
<gene>
    <name evidence="1" type="ORF">SAMN02745191_0305</name>
</gene>
<dbReference type="EMBL" id="FUWY01000001">
    <property type="protein sequence ID" value="SJZ37344.1"/>
    <property type="molecule type" value="Genomic_DNA"/>
</dbReference>
<dbReference type="AlphaFoldDB" id="A0A1T4K4I3"/>
<dbReference type="RefSeq" id="WP_078710752.1">
    <property type="nucleotide sequence ID" value="NZ_FUWY01000001.1"/>
</dbReference>